<comment type="caution">
    <text evidence="1">The sequence shown here is derived from an EMBL/GenBank/DDBJ whole genome shotgun (WGS) entry which is preliminary data.</text>
</comment>
<dbReference type="EMBL" id="QWZQ01000025">
    <property type="protein sequence ID" value="RRK10269.1"/>
    <property type="molecule type" value="Genomic_DNA"/>
</dbReference>
<dbReference type="RefSeq" id="WP_125072500.1">
    <property type="nucleotide sequence ID" value="NZ_QWZQ01000025.1"/>
</dbReference>
<sequence>MIFLNAPVAQDQIIALLNNYNQDDVTFEFVDKQGMKLRFKTNMADLEAAAKTAKAAIKAENWGSVLYFQAGVE</sequence>
<evidence type="ECO:0000313" key="1">
    <source>
        <dbReference type="EMBL" id="RRK10269.1"/>
    </source>
</evidence>
<reference evidence="1 2" key="1">
    <citation type="submission" date="2018-08" db="EMBL/GenBank/DDBJ databases">
        <title>Genome Lactobacillus garii FI11369.</title>
        <authorList>
            <person name="Diaz M."/>
            <person name="Narbad A."/>
        </authorList>
    </citation>
    <scope>NUCLEOTIDE SEQUENCE [LARGE SCALE GENOMIC DNA]</scope>
    <source>
        <strain evidence="1 2">FI11369</strain>
    </source>
</reference>
<organism evidence="1 2">
    <name type="scientific">Lactiplantibacillus garii</name>
    <dbReference type="NCBI Taxonomy" id="2306423"/>
    <lineage>
        <taxon>Bacteria</taxon>
        <taxon>Bacillati</taxon>
        <taxon>Bacillota</taxon>
        <taxon>Bacilli</taxon>
        <taxon>Lactobacillales</taxon>
        <taxon>Lactobacillaceae</taxon>
        <taxon>Lactiplantibacillus</taxon>
    </lineage>
</organism>
<name>A0A426D710_9LACO</name>
<proteinExistence type="predicted"/>
<dbReference type="AlphaFoldDB" id="A0A426D710"/>
<gene>
    <name evidence="1" type="ORF">D1831_08525</name>
</gene>
<dbReference type="OrthoDB" id="2881498at2"/>
<keyword evidence="2" id="KW-1185">Reference proteome</keyword>
<dbReference type="Proteomes" id="UP000283633">
    <property type="component" value="Unassembled WGS sequence"/>
</dbReference>
<protein>
    <submittedName>
        <fullName evidence="1">Uncharacterized protein</fullName>
    </submittedName>
</protein>
<evidence type="ECO:0000313" key="2">
    <source>
        <dbReference type="Proteomes" id="UP000283633"/>
    </source>
</evidence>
<accession>A0A426D710</accession>